<dbReference type="InterPro" id="IPR032675">
    <property type="entry name" value="LRR_dom_sf"/>
</dbReference>
<dbReference type="GO" id="GO:0005886">
    <property type="term" value="C:plasma membrane"/>
    <property type="evidence" value="ECO:0007669"/>
    <property type="project" value="TreeGrafter"/>
</dbReference>
<dbReference type="Gene3D" id="2.20.100.10">
    <property type="entry name" value="Thrombospondin type-1 (TSP1) repeat"/>
    <property type="match status" value="1"/>
</dbReference>
<keyword evidence="3" id="KW-0677">Repeat</keyword>
<feature type="signal peptide" evidence="5">
    <location>
        <begin position="1"/>
        <end position="18"/>
    </location>
</feature>
<dbReference type="InterPro" id="IPR036383">
    <property type="entry name" value="TSP1_rpt_sf"/>
</dbReference>
<dbReference type="SMART" id="SM00369">
    <property type="entry name" value="LRR_TYP"/>
    <property type="match status" value="2"/>
</dbReference>
<dbReference type="EMBL" id="CACVKT020000431">
    <property type="protein sequence ID" value="CAC5359192.1"/>
    <property type="molecule type" value="Genomic_DNA"/>
</dbReference>
<feature type="domain" description="LRRNT" evidence="6">
    <location>
        <begin position="27"/>
        <end position="56"/>
    </location>
</feature>
<dbReference type="SMART" id="SM00209">
    <property type="entry name" value="TSP1"/>
    <property type="match status" value="1"/>
</dbReference>
<dbReference type="SMART" id="SM00013">
    <property type="entry name" value="LRRNT"/>
    <property type="match status" value="1"/>
</dbReference>
<reference evidence="7 8" key="1">
    <citation type="submission" date="2020-06" db="EMBL/GenBank/DDBJ databases">
        <authorList>
            <person name="Li R."/>
            <person name="Bekaert M."/>
        </authorList>
    </citation>
    <scope>NUCLEOTIDE SEQUENCE [LARGE SCALE GENOMIC DNA]</scope>
    <source>
        <strain evidence="8">wild</strain>
    </source>
</reference>
<keyword evidence="1" id="KW-0433">Leucine-rich repeat</keyword>
<accession>A0A6J8A0U5</accession>
<evidence type="ECO:0000256" key="5">
    <source>
        <dbReference type="SAM" id="SignalP"/>
    </source>
</evidence>
<evidence type="ECO:0000256" key="2">
    <source>
        <dbReference type="ARBA" id="ARBA00022729"/>
    </source>
</evidence>
<dbReference type="Proteomes" id="UP000507470">
    <property type="component" value="Unassembled WGS sequence"/>
</dbReference>
<dbReference type="PROSITE" id="PS50092">
    <property type="entry name" value="TSP1"/>
    <property type="match status" value="1"/>
</dbReference>
<protein>
    <recommendedName>
        <fullName evidence="6">LRRNT domain-containing protein</fullName>
    </recommendedName>
</protein>
<dbReference type="AlphaFoldDB" id="A0A6J8A0U5"/>
<evidence type="ECO:0000313" key="7">
    <source>
        <dbReference type="EMBL" id="CAC5359192.1"/>
    </source>
</evidence>
<dbReference type="Pfam" id="PF13855">
    <property type="entry name" value="LRR_8"/>
    <property type="match status" value="1"/>
</dbReference>
<evidence type="ECO:0000259" key="6">
    <source>
        <dbReference type="SMART" id="SM00013"/>
    </source>
</evidence>
<dbReference type="SUPFAM" id="SSF52058">
    <property type="entry name" value="L domain-like"/>
    <property type="match status" value="1"/>
</dbReference>
<dbReference type="FunFam" id="2.20.100.10:FF:000001">
    <property type="entry name" value="semaphorin-5A isoform X1"/>
    <property type="match status" value="1"/>
</dbReference>
<name>A0A6J8A0U5_MYTCO</name>
<feature type="chain" id="PRO_5026963232" description="LRRNT domain-containing protein" evidence="5">
    <location>
        <begin position="19"/>
        <end position="233"/>
    </location>
</feature>
<dbReference type="OrthoDB" id="6160103at2759"/>
<keyword evidence="2 5" id="KW-0732">Signal</keyword>
<proteinExistence type="predicted"/>
<dbReference type="InterPro" id="IPR003591">
    <property type="entry name" value="Leu-rich_rpt_typical-subtyp"/>
</dbReference>
<keyword evidence="4" id="KW-1015">Disulfide bond</keyword>
<keyword evidence="8" id="KW-1185">Reference proteome</keyword>
<dbReference type="InterPro" id="IPR000884">
    <property type="entry name" value="TSP1_rpt"/>
</dbReference>
<dbReference type="Pfam" id="PF00090">
    <property type="entry name" value="TSP_1"/>
    <property type="match status" value="1"/>
</dbReference>
<dbReference type="PROSITE" id="PS51450">
    <property type="entry name" value="LRR"/>
    <property type="match status" value="1"/>
</dbReference>
<dbReference type="InterPro" id="IPR001611">
    <property type="entry name" value="Leu-rich_rpt"/>
</dbReference>
<evidence type="ECO:0000256" key="1">
    <source>
        <dbReference type="ARBA" id="ARBA00022614"/>
    </source>
</evidence>
<organism evidence="7 8">
    <name type="scientific">Mytilus coruscus</name>
    <name type="common">Sea mussel</name>
    <dbReference type="NCBI Taxonomy" id="42192"/>
    <lineage>
        <taxon>Eukaryota</taxon>
        <taxon>Metazoa</taxon>
        <taxon>Spiralia</taxon>
        <taxon>Lophotrochozoa</taxon>
        <taxon>Mollusca</taxon>
        <taxon>Bivalvia</taxon>
        <taxon>Autobranchia</taxon>
        <taxon>Pteriomorphia</taxon>
        <taxon>Mytilida</taxon>
        <taxon>Mytiloidea</taxon>
        <taxon>Mytilidae</taxon>
        <taxon>Mytilinae</taxon>
        <taxon>Mytilus</taxon>
    </lineage>
</organism>
<dbReference type="SUPFAM" id="SSF82895">
    <property type="entry name" value="TSP-1 type 1 repeat"/>
    <property type="match status" value="1"/>
</dbReference>
<dbReference type="PANTHER" id="PTHR24369:SF210">
    <property type="entry name" value="CHAOPTIN-RELATED"/>
    <property type="match status" value="1"/>
</dbReference>
<evidence type="ECO:0000313" key="8">
    <source>
        <dbReference type="Proteomes" id="UP000507470"/>
    </source>
</evidence>
<evidence type="ECO:0000256" key="4">
    <source>
        <dbReference type="ARBA" id="ARBA00023157"/>
    </source>
</evidence>
<dbReference type="Gene3D" id="3.80.10.10">
    <property type="entry name" value="Ribonuclease Inhibitor"/>
    <property type="match status" value="1"/>
</dbReference>
<gene>
    <name evidence="7" type="ORF">MCOR_2156</name>
</gene>
<sequence>MGIVTFFLIVSSLQDAYAVTCSEPQLSMCDCEGTVIDCISRGLDAIPNNIPSDTTALNLAGNSITAIDANSLSGLTSLVSLNLNRNSISNIEADAFIDILSLKLIFLESNMLTTVSANIFGTTTNIKLLVLTNNPLECCTMINLFEWASNQTDEFNMAGSCVDFNTTTEFRQFNSSNCSFPVDGQWGSWSKPTCSVTCGNGIGSRHRTCDSPEPSEDGKDCVGPRIETSLCNL</sequence>
<dbReference type="InterPro" id="IPR000372">
    <property type="entry name" value="LRRNT"/>
</dbReference>
<evidence type="ECO:0000256" key="3">
    <source>
        <dbReference type="ARBA" id="ARBA00022737"/>
    </source>
</evidence>
<dbReference type="PANTHER" id="PTHR24369">
    <property type="entry name" value="ANTIGEN BSP, PUTATIVE-RELATED"/>
    <property type="match status" value="1"/>
</dbReference>
<dbReference type="InterPro" id="IPR050541">
    <property type="entry name" value="LRR_TM_domain-containing"/>
</dbReference>